<feature type="compositionally biased region" description="Polar residues" evidence="1">
    <location>
        <begin position="70"/>
        <end position="86"/>
    </location>
</feature>
<name>A0A438K6U1_VITVI</name>
<feature type="region of interest" description="Disordered" evidence="1">
    <location>
        <begin position="1"/>
        <end position="103"/>
    </location>
</feature>
<evidence type="ECO:0000256" key="1">
    <source>
        <dbReference type="SAM" id="MobiDB-lite"/>
    </source>
</evidence>
<proteinExistence type="predicted"/>
<reference evidence="2 3" key="1">
    <citation type="journal article" date="2018" name="PLoS Genet.">
        <title>Population sequencing reveals clonal diversity and ancestral inbreeding in the grapevine cultivar Chardonnay.</title>
        <authorList>
            <person name="Roach M.J."/>
            <person name="Johnson D.L."/>
            <person name="Bohlmann J."/>
            <person name="van Vuuren H.J."/>
            <person name="Jones S.J."/>
            <person name="Pretorius I.S."/>
            <person name="Schmidt S.A."/>
            <person name="Borneman A.R."/>
        </authorList>
    </citation>
    <scope>NUCLEOTIDE SEQUENCE [LARGE SCALE GENOMIC DNA]</scope>
    <source>
        <strain evidence="3">cv. Chardonnay</strain>
        <tissue evidence="2">Leaf</tissue>
    </source>
</reference>
<feature type="compositionally biased region" description="Low complexity" evidence="1">
    <location>
        <begin position="53"/>
        <end position="65"/>
    </location>
</feature>
<dbReference type="Proteomes" id="UP000288805">
    <property type="component" value="Unassembled WGS sequence"/>
</dbReference>
<gene>
    <name evidence="2" type="ORF">CK203_003245</name>
</gene>
<evidence type="ECO:0000313" key="3">
    <source>
        <dbReference type="Proteomes" id="UP000288805"/>
    </source>
</evidence>
<evidence type="ECO:0000313" key="2">
    <source>
        <dbReference type="EMBL" id="RVX16928.1"/>
    </source>
</evidence>
<feature type="compositionally biased region" description="Polar residues" evidence="1">
    <location>
        <begin position="1"/>
        <end position="10"/>
    </location>
</feature>
<organism evidence="2 3">
    <name type="scientific">Vitis vinifera</name>
    <name type="common">Grape</name>
    <dbReference type="NCBI Taxonomy" id="29760"/>
    <lineage>
        <taxon>Eukaryota</taxon>
        <taxon>Viridiplantae</taxon>
        <taxon>Streptophyta</taxon>
        <taxon>Embryophyta</taxon>
        <taxon>Tracheophyta</taxon>
        <taxon>Spermatophyta</taxon>
        <taxon>Magnoliopsida</taxon>
        <taxon>eudicotyledons</taxon>
        <taxon>Gunneridae</taxon>
        <taxon>Pentapetalae</taxon>
        <taxon>rosids</taxon>
        <taxon>Vitales</taxon>
        <taxon>Vitaceae</taxon>
        <taxon>Viteae</taxon>
        <taxon>Vitis</taxon>
    </lineage>
</organism>
<accession>A0A438K6U1</accession>
<dbReference type="AlphaFoldDB" id="A0A438K6U1"/>
<comment type="caution">
    <text evidence="2">The sequence shown here is derived from an EMBL/GenBank/DDBJ whole genome shotgun (WGS) entry which is preliminary data.</text>
</comment>
<feature type="compositionally biased region" description="Pro residues" evidence="1">
    <location>
        <begin position="11"/>
        <end position="20"/>
    </location>
</feature>
<dbReference type="EMBL" id="QGNW01000014">
    <property type="protein sequence ID" value="RVX16928.1"/>
    <property type="molecule type" value="Genomic_DNA"/>
</dbReference>
<feature type="compositionally biased region" description="Low complexity" evidence="1">
    <location>
        <begin position="87"/>
        <end position="103"/>
    </location>
</feature>
<feature type="compositionally biased region" description="Low complexity" evidence="1">
    <location>
        <begin position="21"/>
        <end position="30"/>
    </location>
</feature>
<protein>
    <submittedName>
        <fullName evidence="2">Uncharacterized protein</fullName>
    </submittedName>
</protein>
<sequence>MAESASSSPKPMQPTNPIDPIPQNQSSSSNPPIPSPSPSIDLPQISSPPLPPLHQSQSQPQQILPGLNYPIQQTLQRSPSMSRINSMQSQTQQQQQQQPMMVRQQTGMYSQMNFGGSAIQQAQNQQQLGVVLLVAVGEGICRGQR</sequence>